<sequence>MPLIGLGSLFHPKCQTVKILDFSVIGLLNSGLWACPEQCPKLVKSACWVREFPQQSLCPKCSKSSRLGYRVADGVMPSAALWAPVACLSVEVLPFMMLYGWVATEVLGTPSKVTKEYLEEILKKNIVFAPNHSNKYNLEVPNMNERVCFINHRVRDIPDWL</sequence>
<dbReference type="Proteomes" id="UP001341840">
    <property type="component" value="Unassembled WGS sequence"/>
</dbReference>
<evidence type="ECO:0000313" key="2">
    <source>
        <dbReference type="Proteomes" id="UP001341840"/>
    </source>
</evidence>
<name>A0ABU6QEF8_9FABA</name>
<comment type="caution">
    <text evidence="1">The sequence shown here is derived from an EMBL/GenBank/DDBJ whole genome shotgun (WGS) entry which is preliminary data.</text>
</comment>
<proteinExistence type="predicted"/>
<keyword evidence="2" id="KW-1185">Reference proteome</keyword>
<reference evidence="1 2" key="1">
    <citation type="journal article" date="2023" name="Plants (Basel)">
        <title>Bridging the Gap: Combining Genomics and Transcriptomics Approaches to Understand Stylosanthes scabra, an Orphan Legume from the Brazilian Caatinga.</title>
        <authorList>
            <person name="Ferreira-Neto J.R.C."/>
            <person name="da Silva M.D."/>
            <person name="Binneck E."/>
            <person name="de Melo N.F."/>
            <person name="da Silva R.H."/>
            <person name="de Melo A.L.T.M."/>
            <person name="Pandolfi V."/>
            <person name="Bustamante F.O."/>
            <person name="Brasileiro-Vidal A.C."/>
            <person name="Benko-Iseppon A.M."/>
        </authorList>
    </citation>
    <scope>NUCLEOTIDE SEQUENCE [LARGE SCALE GENOMIC DNA]</scope>
    <source>
        <tissue evidence="1">Leaves</tissue>
    </source>
</reference>
<evidence type="ECO:0000313" key="1">
    <source>
        <dbReference type="EMBL" id="MED6109624.1"/>
    </source>
</evidence>
<dbReference type="EMBL" id="JASCZI010000169">
    <property type="protein sequence ID" value="MED6109624.1"/>
    <property type="molecule type" value="Genomic_DNA"/>
</dbReference>
<protein>
    <submittedName>
        <fullName evidence="1">Uncharacterized protein</fullName>
    </submittedName>
</protein>
<accession>A0ABU6QEF8</accession>
<gene>
    <name evidence="1" type="ORF">PIB30_035407</name>
</gene>
<organism evidence="1 2">
    <name type="scientific">Stylosanthes scabra</name>
    <dbReference type="NCBI Taxonomy" id="79078"/>
    <lineage>
        <taxon>Eukaryota</taxon>
        <taxon>Viridiplantae</taxon>
        <taxon>Streptophyta</taxon>
        <taxon>Embryophyta</taxon>
        <taxon>Tracheophyta</taxon>
        <taxon>Spermatophyta</taxon>
        <taxon>Magnoliopsida</taxon>
        <taxon>eudicotyledons</taxon>
        <taxon>Gunneridae</taxon>
        <taxon>Pentapetalae</taxon>
        <taxon>rosids</taxon>
        <taxon>fabids</taxon>
        <taxon>Fabales</taxon>
        <taxon>Fabaceae</taxon>
        <taxon>Papilionoideae</taxon>
        <taxon>50 kb inversion clade</taxon>
        <taxon>dalbergioids sensu lato</taxon>
        <taxon>Dalbergieae</taxon>
        <taxon>Pterocarpus clade</taxon>
        <taxon>Stylosanthes</taxon>
    </lineage>
</organism>